<feature type="region of interest" description="Disordered" evidence="1">
    <location>
        <begin position="28"/>
        <end position="216"/>
    </location>
</feature>
<dbReference type="Proteomes" id="UP000038045">
    <property type="component" value="Unplaced"/>
</dbReference>
<accession>A0A0N4ZXV1</accession>
<organism evidence="2 3">
    <name type="scientific">Parastrongyloides trichosuri</name>
    <name type="common">Possum-specific nematode worm</name>
    <dbReference type="NCBI Taxonomy" id="131310"/>
    <lineage>
        <taxon>Eukaryota</taxon>
        <taxon>Metazoa</taxon>
        <taxon>Ecdysozoa</taxon>
        <taxon>Nematoda</taxon>
        <taxon>Chromadorea</taxon>
        <taxon>Rhabditida</taxon>
        <taxon>Tylenchina</taxon>
        <taxon>Panagrolaimomorpha</taxon>
        <taxon>Strongyloidoidea</taxon>
        <taxon>Strongyloididae</taxon>
        <taxon>Parastrongyloides</taxon>
    </lineage>
</organism>
<dbReference type="AlphaFoldDB" id="A0A0N4ZXV1"/>
<feature type="compositionally biased region" description="Basic and acidic residues" evidence="1">
    <location>
        <begin position="349"/>
        <end position="362"/>
    </location>
</feature>
<evidence type="ECO:0000256" key="1">
    <source>
        <dbReference type="SAM" id="MobiDB-lite"/>
    </source>
</evidence>
<protein>
    <submittedName>
        <fullName evidence="3">PE-PGRS family protein</fullName>
    </submittedName>
</protein>
<dbReference type="WBParaSite" id="PTRK_0001360700.1">
    <property type="protein sequence ID" value="PTRK_0001360700.1"/>
    <property type="gene ID" value="PTRK_0001360700"/>
</dbReference>
<feature type="compositionally biased region" description="Basic residues" evidence="1">
    <location>
        <begin position="187"/>
        <end position="205"/>
    </location>
</feature>
<keyword evidence="2" id="KW-1185">Reference proteome</keyword>
<name>A0A0N4ZXV1_PARTI</name>
<evidence type="ECO:0000313" key="3">
    <source>
        <dbReference type="WBParaSite" id="PTRK_0001360700.1"/>
    </source>
</evidence>
<feature type="compositionally biased region" description="Low complexity" evidence="1">
    <location>
        <begin position="80"/>
        <end position="89"/>
    </location>
</feature>
<feature type="compositionally biased region" description="Basic and acidic residues" evidence="1">
    <location>
        <begin position="37"/>
        <end position="65"/>
    </location>
</feature>
<evidence type="ECO:0000313" key="2">
    <source>
        <dbReference type="Proteomes" id="UP000038045"/>
    </source>
</evidence>
<feature type="compositionally biased region" description="Basic and acidic residues" evidence="1">
    <location>
        <begin position="232"/>
        <end position="244"/>
    </location>
</feature>
<feature type="compositionally biased region" description="Basic and acidic residues" evidence="1">
    <location>
        <begin position="169"/>
        <end position="186"/>
    </location>
</feature>
<feature type="compositionally biased region" description="Low complexity" evidence="1">
    <location>
        <begin position="337"/>
        <end position="348"/>
    </location>
</feature>
<feature type="region of interest" description="Disordered" evidence="1">
    <location>
        <begin position="331"/>
        <end position="385"/>
    </location>
</feature>
<feature type="region of interest" description="Disordered" evidence="1">
    <location>
        <begin position="228"/>
        <end position="274"/>
    </location>
</feature>
<feature type="compositionally biased region" description="Basic and acidic residues" evidence="1">
    <location>
        <begin position="123"/>
        <end position="134"/>
    </location>
</feature>
<reference evidence="3" key="1">
    <citation type="submission" date="2017-02" db="UniProtKB">
        <authorList>
            <consortium name="WormBaseParasite"/>
        </authorList>
    </citation>
    <scope>IDENTIFICATION</scope>
</reference>
<sequence length="385" mass="41345">MASASLARRRRAGPGPDVHLCRFLGHAGVAHGGGNDDDGRRIGRPDRGGQRRCDGHAFRDHDHPAGHRRQRRLRRDPGGRKLPGLPAPGRGRRGGTPGHARPVGRRTQYRNLARLLPVGEAAAGRDRDPPPGRDGRRHGGRDRALYDEGPAGGGAEWRRAQGRAGFGQARHDHPARAPDRSLAERRRPGRGPARRARRRDHRRQQRQPLCPDVRRDLDHRRLRQGWGSLSSRTEDRRSVGDRRGRLSGPQRRTADLPVAHGRRRTGSGASHFGTVRKLTRGGGVSVIALIAAVTATPHSAAASGFGAVRAVYDATAATLGLDGFAGQEAVAPATPVAQDPTPAAAETPPRARRDAGRADARRPLHGRKQRLPGPDQAPADAGGPG</sequence>
<proteinExistence type="predicted"/>